<feature type="non-terminal residue" evidence="1">
    <location>
        <position position="1"/>
    </location>
</feature>
<organism evidence="1 2">
    <name type="scientific">Candidatus Hakubella thermalkaliphila</name>
    <dbReference type="NCBI Taxonomy" id="2754717"/>
    <lineage>
        <taxon>Bacteria</taxon>
        <taxon>Bacillati</taxon>
        <taxon>Actinomycetota</taxon>
        <taxon>Actinomycetota incertae sedis</taxon>
        <taxon>Candidatus Hakubellales</taxon>
        <taxon>Candidatus Hakubellaceae</taxon>
        <taxon>Candidatus Hakubella</taxon>
    </lineage>
</organism>
<dbReference type="EMBL" id="BLRW01000305">
    <property type="protein sequence ID" value="GFP24034.1"/>
    <property type="molecule type" value="Genomic_DNA"/>
</dbReference>
<reference evidence="1 2" key="1">
    <citation type="journal article" date="2020" name="Front. Microbiol.">
        <title>Single-cell genomics of novel Actinobacteria with the Wood-Ljungdahl pathway discovered in a serpentinizing system.</title>
        <authorList>
            <person name="Merino N."/>
            <person name="Kawai M."/>
            <person name="Boyd E.S."/>
            <person name="Colman D.R."/>
            <person name="McGlynn S.E."/>
            <person name="Nealson K.H."/>
            <person name="Kurokawa K."/>
            <person name="Hongoh Y."/>
        </authorList>
    </citation>
    <scope>NUCLEOTIDE SEQUENCE [LARGE SCALE GENOMIC DNA]</scope>
    <source>
        <strain evidence="1 2">S09_30</strain>
    </source>
</reference>
<name>A0A6V8NX40_9ACTN</name>
<proteinExistence type="predicted"/>
<evidence type="ECO:0008006" key="3">
    <source>
        <dbReference type="Google" id="ProtNLM"/>
    </source>
</evidence>
<dbReference type="Gene3D" id="1.20.5.1300">
    <property type="match status" value="1"/>
</dbReference>
<dbReference type="Proteomes" id="UP000585609">
    <property type="component" value="Unassembled WGS sequence"/>
</dbReference>
<evidence type="ECO:0000313" key="1">
    <source>
        <dbReference type="EMBL" id="GFP24034.1"/>
    </source>
</evidence>
<gene>
    <name evidence="1" type="ORF">HKBW3S09_01500</name>
</gene>
<protein>
    <recommendedName>
        <fullName evidence="3">Histidinol dehydrogenase</fullName>
    </recommendedName>
</protein>
<dbReference type="AlphaFoldDB" id="A0A6V8NX40"/>
<sequence length="37" mass="4004">SFTKEGFMEIAGTVEAIADIEGLEAHGNTIRIRKGKL</sequence>
<accession>A0A6V8NX40</accession>
<comment type="caution">
    <text evidence="1">The sequence shown here is derived from an EMBL/GenBank/DDBJ whole genome shotgun (WGS) entry which is preliminary data.</text>
</comment>
<evidence type="ECO:0000313" key="2">
    <source>
        <dbReference type="Proteomes" id="UP000585609"/>
    </source>
</evidence>